<dbReference type="PRINTS" id="PR00039">
    <property type="entry name" value="HTHLYSR"/>
</dbReference>
<comment type="caution">
    <text evidence="6">The sequence shown here is derived from an EMBL/GenBank/DDBJ whole genome shotgun (WGS) entry which is preliminary data.</text>
</comment>
<dbReference type="PANTHER" id="PTHR30419:SF8">
    <property type="entry name" value="NITROGEN ASSIMILATION TRANSCRIPTIONAL ACTIVATOR-RELATED"/>
    <property type="match status" value="1"/>
</dbReference>
<dbReference type="FunFam" id="1.10.10.10:FF:000001">
    <property type="entry name" value="LysR family transcriptional regulator"/>
    <property type="match status" value="1"/>
</dbReference>
<dbReference type="Gene3D" id="1.10.10.10">
    <property type="entry name" value="Winged helix-like DNA-binding domain superfamily/Winged helix DNA-binding domain"/>
    <property type="match status" value="1"/>
</dbReference>
<dbReference type="GO" id="GO:0003700">
    <property type="term" value="F:DNA-binding transcription factor activity"/>
    <property type="evidence" value="ECO:0007669"/>
    <property type="project" value="InterPro"/>
</dbReference>
<keyword evidence="4" id="KW-0804">Transcription</keyword>
<evidence type="ECO:0000256" key="1">
    <source>
        <dbReference type="ARBA" id="ARBA00009437"/>
    </source>
</evidence>
<organism evidence="6 7">
    <name type="scientific">Pseudomonas caspiana</name>
    <dbReference type="NCBI Taxonomy" id="1451454"/>
    <lineage>
        <taxon>Bacteria</taxon>
        <taxon>Pseudomonadati</taxon>
        <taxon>Pseudomonadota</taxon>
        <taxon>Gammaproteobacteria</taxon>
        <taxon>Pseudomonadales</taxon>
        <taxon>Pseudomonadaceae</taxon>
        <taxon>Pseudomonas</taxon>
    </lineage>
</organism>
<dbReference type="SUPFAM" id="SSF46785">
    <property type="entry name" value="Winged helix' DNA-binding domain"/>
    <property type="match status" value="1"/>
</dbReference>
<evidence type="ECO:0000256" key="2">
    <source>
        <dbReference type="ARBA" id="ARBA00023015"/>
    </source>
</evidence>
<feature type="domain" description="HTH lysR-type" evidence="5">
    <location>
        <begin position="1"/>
        <end position="58"/>
    </location>
</feature>
<evidence type="ECO:0000313" key="6">
    <source>
        <dbReference type="EMBL" id="OUM72855.1"/>
    </source>
</evidence>
<dbReference type="OrthoDB" id="646694at2"/>
<keyword evidence="3" id="KW-0238">DNA-binding</keyword>
<keyword evidence="7" id="KW-1185">Reference proteome</keyword>
<dbReference type="GO" id="GO:0005829">
    <property type="term" value="C:cytosol"/>
    <property type="evidence" value="ECO:0007669"/>
    <property type="project" value="TreeGrafter"/>
</dbReference>
<dbReference type="AlphaFoldDB" id="A0A1Y3NZ38"/>
<dbReference type="Proteomes" id="UP000195440">
    <property type="component" value="Unassembled WGS sequence"/>
</dbReference>
<dbReference type="GO" id="GO:0003677">
    <property type="term" value="F:DNA binding"/>
    <property type="evidence" value="ECO:0007669"/>
    <property type="project" value="UniProtKB-KW"/>
</dbReference>
<dbReference type="PANTHER" id="PTHR30419">
    <property type="entry name" value="HTH-TYPE TRANSCRIPTIONAL REGULATOR YBHD"/>
    <property type="match status" value="1"/>
</dbReference>
<dbReference type="EMBL" id="LOHF01000013">
    <property type="protein sequence ID" value="OUM72855.1"/>
    <property type="molecule type" value="Genomic_DNA"/>
</dbReference>
<accession>A0A1Y3NZ38</accession>
<dbReference type="SUPFAM" id="SSF53850">
    <property type="entry name" value="Periplasmic binding protein-like II"/>
    <property type="match status" value="1"/>
</dbReference>
<dbReference type="PROSITE" id="PS50931">
    <property type="entry name" value="HTH_LYSR"/>
    <property type="match status" value="1"/>
</dbReference>
<keyword evidence="2" id="KW-0805">Transcription regulation</keyword>
<dbReference type="Pfam" id="PF00126">
    <property type="entry name" value="HTH_1"/>
    <property type="match status" value="1"/>
</dbReference>
<dbReference type="RefSeq" id="WP_087269388.1">
    <property type="nucleotide sequence ID" value="NZ_JBJGBV010000014.1"/>
</dbReference>
<evidence type="ECO:0000256" key="3">
    <source>
        <dbReference type="ARBA" id="ARBA00023125"/>
    </source>
</evidence>
<reference evidence="6 7" key="1">
    <citation type="journal article" date="2017" name="Syst. Appl. Microbiol.">
        <title>Pseudomonas caspiana sp. nov., a citrus pathogen in the Pseudomonas syringae phylogenetic group.</title>
        <authorList>
            <person name="Busquets A."/>
            <person name="Gomila M."/>
            <person name="Beiki F."/>
            <person name="Mulet M."/>
            <person name="Rahimian H."/>
            <person name="Garcia-Valdes E."/>
            <person name="Lalucat J."/>
        </authorList>
    </citation>
    <scope>NUCLEOTIDE SEQUENCE [LARGE SCALE GENOMIC DNA]</scope>
    <source>
        <strain evidence="6 7">FBF102</strain>
    </source>
</reference>
<dbReference type="NCBIfam" id="NF008416">
    <property type="entry name" value="PRK11242.1"/>
    <property type="match status" value="1"/>
</dbReference>
<evidence type="ECO:0000313" key="7">
    <source>
        <dbReference type="Proteomes" id="UP000195440"/>
    </source>
</evidence>
<comment type="similarity">
    <text evidence="1">Belongs to the LysR transcriptional regulatory family.</text>
</comment>
<dbReference type="Pfam" id="PF03466">
    <property type="entry name" value="LysR_substrate"/>
    <property type="match status" value="1"/>
</dbReference>
<evidence type="ECO:0000259" key="5">
    <source>
        <dbReference type="PROSITE" id="PS50931"/>
    </source>
</evidence>
<dbReference type="InterPro" id="IPR050950">
    <property type="entry name" value="HTH-type_LysR_regulators"/>
</dbReference>
<dbReference type="InterPro" id="IPR000847">
    <property type="entry name" value="LysR_HTH_N"/>
</dbReference>
<name>A0A1Y3NZ38_9PSED</name>
<gene>
    <name evidence="6" type="ORF">AUC60_15835</name>
</gene>
<dbReference type="Gene3D" id="3.40.190.290">
    <property type="match status" value="1"/>
</dbReference>
<proteinExistence type="inferred from homology"/>
<evidence type="ECO:0000256" key="4">
    <source>
        <dbReference type="ARBA" id="ARBA00023163"/>
    </source>
</evidence>
<dbReference type="InterPro" id="IPR005119">
    <property type="entry name" value="LysR_subst-bd"/>
</dbReference>
<protein>
    <submittedName>
        <fullName evidence="6">Transcriptional regulator</fullName>
    </submittedName>
</protein>
<dbReference type="InterPro" id="IPR036390">
    <property type="entry name" value="WH_DNA-bd_sf"/>
</dbReference>
<dbReference type="InterPro" id="IPR036388">
    <property type="entry name" value="WH-like_DNA-bd_sf"/>
</dbReference>
<sequence>MLARHIQYFLAVAEHLSFTKAAAALHVSQPALSQQVRQLEESLGAQLFDRSGRRTRLTDAGDVYLVYARRAYQELREAKSAIHDVSDLSRGSLRVAVTPTFTTYLIGPVIEAFHSRYPKITLNLRELSQERIEELLLVGELDVGIAFDEINTPDIDAIPLLKETMALVVSRKHRLADKKFIGLQGLSAESLVLLSEEFATREQIDRYCRKHAIRPKVQMEANALGAVIEIVRRTNLATLLPAKITLAHDDLVAIALEPKRLQRTAALMRRKDAFESAAVRAFIELAKEVSAELDE</sequence>